<proteinExistence type="predicted"/>
<evidence type="ECO:0000313" key="2">
    <source>
        <dbReference type="Proteomes" id="UP000297396"/>
    </source>
</evidence>
<comment type="caution">
    <text evidence="1">The sequence shown here is derived from an EMBL/GenBank/DDBJ whole genome shotgun (WGS) entry which is preliminary data.</text>
</comment>
<evidence type="ECO:0000313" key="1">
    <source>
        <dbReference type="EMBL" id="TFV11988.1"/>
    </source>
</evidence>
<dbReference type="AlphaFoldDB" id="A0A4Y9K2L0"/>
<sequence length="70" mass="7657">MRKPTTNPYILDEQAQAHLKTAQAKLGKAAGLLEMVALTDFKQFDDTTISTSLSVIVTMLYEGLNDLGEV</sequence>
<gene>
    <name evidence="1" type="ORF">E4T80_03160</name>
</gene>
<dbReference type="EMBL" id="SPPA01000005">
    <property type="protein sequence ID" value="TFV11988.1"/>
    <property type="molecule type" value="Genomic_DNA"/>
</dbReference>
<organism evidence="1 2">
    <name type="scientific">Muribacter muris</name>
    <dbReference type="NCBI Taxonomy" id="67855"/>
    <lineage>
        <taxon>Bacteria</taxon>
        <taxon>Pseudomonadati</taxon>
        <taxon>Pseudomonadota</taxon>
        <taxon>Gammaproteobacteria</taxon>
        <taxon>Pasteurellales</taxon>
        <taxon>Pasteurellaceae</taxon>
        <taxon>Muribacter</taxon>
    </lineage>
</organism>
<dbReference type="Proteomes" id="UP000297396">
    <property type="component" value="Unassembled WGS sequence"/>
</dbReference>
<name>A0A4Y9K2L0_9PAST</name>
<accession>A0A4Y9K2L0</accession>
<dbReference type="RefSeq" id="WP_135054879.1">
    <property type="nucleotide sequence ID" value="NZ_JADGLC010000005.1"/>
</dbReference>
<reference evidence="1 2" key="1">
    <citation type="submission" date="2019-03" db="EMBL/GenBank/DDBJ databases">
        <title>Diversity of the mouse oral microbiome.</title>
        <authorList>
            <person name="Joseph S."/>
            <person name="Aduse-Opoku J."/>
            <person name="Curtis M."/>
            <person name="Wade W."/>
            <person name="Hashim A."/>
        </authorList>
    </citation>
    <scope>NUCLEOTIDE SEQUENCE [LARGE SCALE GENOMIC DNA]</scope>
    <source>
        <strain evidence="1 2">WT12</strain>
    </source>
</reference>
<protein>
    <submittedName>
        <fullName evidence="1">Uncharacterized protein</fullName>
    </submittedName>
</protein>